<dbReference type="EMBL" id="QZWZ01000064">
    <property type="protein sequence ID" value="RJT27225.1"/>
    <property type="molecule type" value="Genomic_DNA"/>
</dbReference>
<reference evidence="2 3" key="1">
    <citation type="submission" date="2018-09" db="EMBL/GenBank/DDBJ databases">
        <title>Mesorhizobium carmichaelinearum sp. nov. isolated from Carmichaelinea spp. root nodules in New Zealand.</title>
        <authorList>
            <person name="De Meyer S.E."/>
        </authorList>
    </citation>
    <scope>NUCLEOTIDE SEQUENCE [LARGE SCALE GENOMIC DNA]</scope>
    <source>
        <strain evidence="2 3">ICMP19557</strain>
    </source>
</reference>
<dbReference type="InterPro" id="IPR023631">
    <property type="entry name" value="Amidase_dom"/>
</dbReference>
<feature type="domain" description="Amidase" evidence="1">
    <location>
        <begin position="31"/>
        <end position="459"/>
    </location>
</feature>
<dbReference type="RefSeq" id="WP_120018963.1">
    <property type="nucleotide sequence ID" value="NZ_QZWZ01000064.1"/>
</dbReference>
<evidence type="ECO:0000259" key="1">
    <source>
        <dbReference type="Pfam" id="PF01425"/>
    </source>
</evidence>
<dbReference type="Gene3D" id="3.90.1300.10">
    <property type="entry name" value="Amidase signature (AS) domain"/>
    <property type="match status" value="1"/>
</dbReference>
<sequence length="502" mass="53723">MLSQTSATNPADLGAVEARSLIARRALSPLELADACIARVEAIDHAVNALVARDFDGLREGAKAMEDRLMSGLPLGALHGLPFAVKDMIDVKGLHTTFGSEIFRNNIASKDDAVVAAMRAAGAMPIGKTNVPEWSLGANTRNRVYGVTANPHDLTRSCAGSSGGSAVALACRYAPLATGSDTGGSVRNPAAFCGIVGYRPSSGLVPGDTRAVALIPWSTIGPMARNVADCALMLSVLARPDHNDPFTTVIDGRTLWDPAHFANLPRRDLSSVKIAATEDFGIAPTAAIVRRHFRSILPRLQPYFGALEEAAPDCSDADRIFSVLRGVLCLRMAELVDNQPDLVGPNVTDNVAEGRSYSGEDVSKALIAQGRYQRDWQAFFEDHDYLISPAITISPPPWRELFPVEIDGEATKSYYHWLGMAYTSTIPGHPSITIPCGRDEKGLPFGLQIVGRRHGDLGLLAIAAELEQVINGHSDLAPCRPDIDMLKSAPHLSEAEGFLGFE</sequence>
<comment type="caution">
    <text evidence="2">The sequence shown here is derived from an EMBL/GenBank/DDBJ whole genome shotgun (WGS) entry which is preliminary data.</text>
</comment>
<dbReference type="InterPro" id="IPR000120">
    <property type="entry name" value="Amidase"/>
</dbReference>
<dbReference type="Proteomes" id="UP000272706">
    <property type="component" value="Unassembled WGS sequence"/>
</dbReference>
<dbReference type="PANTHER" id="PTHR11895:SF76">
    <property type="entry name" value="INDOLEACETAMIDE HYDROLASE"/>
    <property type="match status" value="1"/>
</dbReference>
<dbReference type="InterPro" id="IPR036928">
    <property type="entry name" value="AS_sf"/>
</dbReference>
<organism evidence="2 3">
    <name type="scientific">Mesorhizobium waimense</name>
    <dbReference type="NCBI Taxonomy" id="1300307"/>
    <lineage>
        <taxon>Bacteria</taxon>
        <taxon>Pseudomonadati</taxon>
        <taxon>Pseudomonadota</taxon>
        <taxon>Alphaproteobacteria</taxon>
        <taxon>Hyphomicrobiales</taxon>
        <taxon>Phyllobacteriaceae</taxon>
        <taxon>Mesorhizobium</taxon>
    </lineage>
</organism>
<dbReference type="OrthoDB" id="9814821at2"/>
<dbReference type="PANTHER" id="PTHR11895">
    <property type="entry name" value="TRANSAMIDASE"/>
    <property type="match status" value="1"/>
</dbReference>
<gene>
    <name evidence="2" type="ORF">D3227_36525</name>
</gene>
<keyword evidence="3" id="KW-1185">Reference proteome</keyword>
<proteinExistence type="predicted"/>
<evidence type="ECO:0000313" key="2">
    <source>
        <dbReference type="EMBL" id="RJT27225.1"/>
    </source>
</evidence>
<name>A0A3A5JYI9_9HYPH</name>
<protein>
    <submittedName>
        <fullName evidence="2">Amidase</fullName>
    </submittedName>
</protein>
<dbReference type="SUPFAM" id="SSF75304">
    <property type="entry name" value="Amidase signature (AS) enzymes"/>
    <property type="match status" value="1"/>
</dbReference>
<evidence type="ECO:0000313" key="3">
    <source>
        <dbReference type="Proteomes" id="UP000272706"/>
    </source>
</evidence>
<dbReference type="Pfam" id="PF01425">
    <property type="entry name" value="Amidase"/>
    <property type="match status" value="1"/>
</dbReference>
<accession>A0A3A5JYI9</accession>
<dbReference type="AlphaFoldDB" id="A0A3A5JYI9"/>
<dbReference type="GO" id="GO:0003824">
    <property type="term" value="F:catalytic activity"/>
    <property type="evidence" value="ECO:0007669"/>
    <property type="project" value="InterPro"/>
</dbReference>